<dbReference type="HOGENOM" id="CLU_2559162_0_0_1"/>
<dbReference type="AlphaFoldDB" id="A0A0C9ZRJ2"/>
<evidence type="ECO:0000313" key="2">
    <source>
        <dbReference type="Proteomes" id="UP000054018"/>
    </source>
</evidence>
<reference evidence="2" key="2">
    <citation type="submission" date="2015-01" db="EMBL/GenBank/DDBJ databases">
        <title>Evolutionary Origins and Diversification of the Mycorrhizal Mutualists.</title>
        <authorList>
            <consortium name="DOE Joint Genome Institute"/>
            <consortium name="Mycorrhizal Genomics Consortium"/>
            <person name="Kohler A."/>
            <person name="Kuo A."/>
            <person name="Nagy L.G."/>
            <person name="Floudas D."/>
            <person name="Copeland A."/>
            <person name="Barry K.W."/>
            <person name="Cichocki N."/>
            <person name="Veneault-Fourrey C."/>
            <person name="LaButti K."/>
            <person name="Lindquist E.A."/>
            <person name="Lipzen A."/>
            <person name="Lundell T."/>
            <person name="Morin E."/>
            <person name="Murat C."/>
            <person name="Riley R."/>
            <person name="Ohm R."/>
            <person name="Sun H."/>
            <person name="Tunlid A."/>
            <person name="Henrissat B."/>
            <person name="Grigoriev I.V."/>
            <person name="Hibbett D.S."/>
            <person name="Martin F."/>
        </authorList>
    </citation>
    <scope>NUCLEOTIDE SEQUENCE [LARGE SCALE GENOMIC DNA]</scope>
    <source>
        <strain evidence="2">441</strain>
    </source>
</reference>
<accession>A0A0C9ZRJ2</accession>
<dbReference type="EMBL" id="KN833712">
    <property type="protein sequence ID" value="KIK24872.1"/>
    <property type="molecule type" value="Genomic_DNA"/>
</dbReference>
<organism evidence="1 2">
    <name type="scientific">Pisolithus microcarpus 441</name>
    <dbReference type="NCBI Taxonomy" id="765257"/>
    <lineage>
        <taxon>Eukaryota</taxon>
        <taxon>Fungi</taxon>
        <taxon>Dikarya</taxon>
        <taxon>Basidiomycota</taxon>
        <taxon>Agaricomycotina</taxon>
        <taxon>Agaricomycetes</taxon>
        <taxon>Agaricomycetidae</taxon>
        <taxon>Boletales</taxon>
        <taxon>Sclerodermatineae</taxon>
        <taxon>Pisolithaceae</taxon>
        <taxon>Pisolithus</taxon>
    </lineage>
</organism>
<proteinExistence type="predicted"/>
<name>A0A0C9ZRJ2_9AGAM</name>
<evidence type="ECO:0000313" key="1">
    <source>
        <dbReference type="EMBL" id="KIK24872.1"/>
    </source>
</evidence>
<reference evidence="1 2" key="1">
    <citation type="submission" date="2014-04" db="EMBL/GenBank/DDBJ databases">
        <authorList>
            <consortium name="DOE Joint Genome Institute"/>
            <person name="Kuo A."/>
            <person name="Kohler A."/>
            <person name="Costa M.D."/>
            <person name="Nagy L.G."/>
            <person name="Floudas D."/>
            <person name="Copeland A."/>
            <person name="Barry K.W."/>
            <person name="Cichocki N."/>
            <person name="Veneault-Fourrey C."/>
            <person name="LaButti K."/>
            <person name="Lindquist E.A."/>
            <person name="Lipzen A."/>
            <person name="Lundell T."/>
            <person name="Morin E."/>
            <person name="Murat C."/>
            <person name="Sun H."/>
            <person name="Tunlid A."/>
            <person name="Henrissat B."/>
            <person name="Grigoriev I.V."/>
            <person name="Hibbett D.S."/>
            <person name="Martin F."/>
            <person name="Nordberg H.P."/>
            <person name="Cantor M.N."/>
            <person name="Hua S.X."/>
        </authorList>
    </citation>
    <scope>NUCLEOTIDE SEQUENCE [LARGE SCALE GENOMIC DNA]</scope>
    <source>
        <strain evidence="1 2">441</strain>
    </source>
</reference>
<keyword evidence="2" id="KW-1185">Reference proteome</keyword>
<protein>
    <submittedName>
        <fullName evidence="1">Unplaced genomic scaffold scaffold_28, whole genome shotgun sequence</fullName>
    </submittedName>
</protein>
<sequence length="82" mass="9150">MRPSALQPPPLAWGIVRRAEPLHPMVILTSLTTSLTMLCQCCTQLPCWLFIVTVLKVTCPVMCSGHGMYCTLLFCDCPCFIF</sequence>
<gene>
    <name evidence="1" type="ORF">PISMIDRAFT_365073</name>
</gene>
<dbReference type="Proteomes" id="UP000054018">
    <property type="component" value="Unassembled WGS sequence"/>
</dbReference>